<protein>
    <recommendedName>
        <fullName evidence="3">DUF4279 domain-containing protein</fullName>
    </recommendedName>
</protein>
<name>A0A918TXZ1_9BACT</name>
<dbReference type="Proteomes" id="UP000644507">
    <property type="component" value="Unassembled WGS sequence"/>
</dbReference>
<evidence type="ECO:0008006" key="3">
    <source>
        <dbReference type="Google" id="ProtNLM"/>
    </source>
</evidence>
<dbReference type="Pfam" id="PF14106">
    <property type="entry name" value="DUF4279"/>
    <property type="match status" value="1"/>
</dbReference>
<dbReference type="InterPro" id="IPR025459">
    <property type="entry name" value="DUF4279"/>
</dbReference>
<organism evidence="1 2">
    <name type="scientific">Roseibacillus persicicus</name>
    <dbReference type="NCBI Taxonomy" id="454148"/>
    <lineage>
        <taxon>Bacteria</taxon>
        <taxon>Pseudomonadati</taxon>
        <taxon>Verrucomicrobiota</taxon>
        <taxon>Verrucomicrobiia</taxon>
        <taxon>Verrucomicrobiales</taxon>
        <taxon>Verrucomicrobiaceae</taxon>
        <taxon>Roseibacillus</taxon>
    </lineage>
</organism>
<evidence type="ECO:0000313" key="2">
    <source>
        <dbReference type="Proteomes" id="UP000644507"/>
    </source>
</evidence>
<sequence>MACLHLSTVTLRIIGDDLDPEEVSRLLCCRPTSAQRKGEEIVGKKTGTLRVAKSGSWRFEVSDCENGDLDEQIKGVFRPLSGDITVWRFLASRFKMDLFCGLFMNCSNEGLDVSAESLLALGERGVSLGLNLYGPLENT</sequence>
<proteinExistence type="predicted"/>
<dbReference type="EMBL" id="BMXI01000040">
    <property type="protein sequence ID" value="GHC68152.1"/>
    <property type="molecule type" value="Genomic_DNA"/>
</dbReference>
<accession>A0A918TXZ1</accession>
<evidence type="ECO:0000313" key="1">
    <source>
        <dbReference type="EMBL" id="GHC68152.1"/>
    </source>
</evidence>
<comment type="caution">
    <text evidence="1">The sequence shown here is derived from an EMBL/GenBank/DDBJ whole genome shotgun (WGS) entry which is preliminary data.</text>
</comment>
<dbReference type="AlphaFoldDB" id="A0A918TXZ1"/>
<reference evidence="1" key="2">
    <citation type="submission" date="2020-09" db="EMBL/GenBank/DDBJ databases">
        <authorList>
            <person name="Sun Q."/>
            <person name="Kim S."/>
        </authorList>
    </citation>
    <scope>NUCLEOTIDE SEQUENCE</scope>
    <source>
        <strain evidence="1">KCTC 12988</strain>
    </source>
</reference>
<gene>
    <name evidence="1" type="ORF">GCM10007100_40260</name>
</gene>
<keyword evidence="2" id="KW-1185">Reference proteome</keyword>
<reference evidence="1" key="1">
    <citation type="journal article" date="2014" name="Int. J. Syst. Evol. Microbiol.">
        <title>Complete genome sequence of Corynebacterium casei LMG S-19264T (=DSM 44701T), isolated from a smear-ripened cheese.</title>
        <authorList>
            <consortium name="US DOE Joint Genome Institute (JGI-PGF)"/>
            <person name="Walter F."/>
            <person name="Albersmeier A."/>
            <person name="Kalinowski J."/>
            <person name="Ruckert C."/>
        </authorList>
    </citation>
    <scope>NUCLEOTIDE SEQUENCE</scope>
    <source>
        <strain evidence="1">KCTC 12988</strain>
    </source>
</reference>